<comment type="caution">
    <text evidence="1">The sequence shown here is derived from an EMBL/GenBank/DDBJ whole genome shotgun (WGS) entry which is preliminary data.</text>
</comment>
<proteinExistence type="predicted"/>
<dbReference type="AlphaFoldDB" id="A0A5M5ELX2"/>
<protein>
    <submittedName>
        <fullName evidence="1">Uncharacterized protein</fullName>
    </submittedName>
</protein>
<sequence>MDNNYENIVPWNGANDTGRDVRLKLQRNFAKIVVNFQELDGKFTTVDDLFDLIAQELDKKLSKVDSDTAAGLITFLKGLVSEGLIKAQEGIELGDFLSGILGSGGCFKVNPQNGKTYIEADEIYIRLKAVFDTLEIRHSTHVGGQQILSPAGMTCIRVEEYDTYYRCFMKADDGSKAVQNLFAENDQAQCRDINVKEGIYDNVSNQYYWRLVVGVGDDYIDLSKDDCDTGSTVPAAGDNICQLGNRLYKERQNAIVISSYGSDSPSFKQYAGIDSYSLEGREVTVLSPSGNELSGKLHIQPGSTGWQSLDGLPEGIKEAADSAIGGIEFGKNNLLRNSGFTGDYQTANLNSDTSLDVTSELYSPSLKYWDVVNAVAQESEISMSGKEVVIKSGSMTQALFYRIIPGESYIFSFYGKGTSVTFSCGGYAETIPLTDEYKRYICRFKTLSAGSILSIHSVTGSFCELQLERGTVPSSWGASMMDNTSELAHYQELEYLTSAIKDGSVDILGGLVLANILQLGNYKDGRMQRVTAGISGIYNNDDDVFAFGGGTLEQAISTVAKYKDNPSYQPTDEELNSIAKIVFTHGGRTILNDVVLRGYIYALGGVFSGKVSIANEKILLNEDGSGWLANKAIMWDKDGKAYGDLFDKQYAMNTNYVELPTVPKGSIKQIILPYYVLRAILTYEIKFANQSDFIVYKEGTNTRVVTGDTQISFGKLGHGIIRLTGICFDADSSNTRWVAEDINFGLNG</sequence>
<name>A0A5M5ELX2_BACOV</name>
<gene>
    <name evidence="1" type="ORF">F3D66_20925</name>
</gene>
<dbReference type="Proteomes" id="UP000473905">
    <property type="component" value="Unassembled WGS sequence"/>
</dbReference>
<evidence type="ECO:0000313" key="2">
    <source>
        <dbReference type="Proteomes" id="UP000473905"/>
    </source>
</evidence>
<keyword evidence="2" id="KW-1185">Reference proteome</keyword>
<evidence type="ECO:0000313" key="1">
    <source>
        <dbReference type="EMBL" id="KAA4092884.1"/>
    </source>
</evidence>
<dbReference type="EMBL" id="VWKB01000031">
    <property type="protein sequence ID" value="KAA4092884.1"/>
    <property type="molecule type" value="Genomic_DNA"/>
</dbReference>
<organism evidence="1 2">
    <name type="scientific">Bacteroides ovatus</name>
    <dbReference type="NCBI Taxonomy" id="28116"/>
    <lineage>
        <taxon>Bacteria</taxon>
        <taxon>Pseudomonadati</taxon>
        <taxon>Bacteroidota</taxon>
        <taxon>Bacteroidia</taxon>
        <taxon>Bacteroidales</taxon>
        <taxon>Bacteroidaceae</taxon>
        <taxon>Bacteroides</taxon>
    </lineage>
</organism>
<reference evidence="1 2" key="1">
    <citation type="journal article" date="2019" name="Nat. Med.">
        <title>A library of human gut bacterial isolates paired with longitudinal multiomics data enables mechanistic microbiome research.</title>
        <authorList>
            <person name="Poyet M."/>
            <person name="Groussin M."/>
            <person name="Gibbons S.M."/>
            <person name="Avila-Pacheco J."/>
            <person name="Jiang X."/>
            <person name="Kearney S.M."/>
            <person name="Perrotta A.R."/>
            <person name="Berdy B."/>
            <person name="Zhao S."/>
            <person name="Lieberman T.D."/>
            <person name="Swanson P.K."/>
            <person name="Smith M."/>
            <person name="Roesemann S."/>
            <person name="Alexander J.E."/>
            <person name="Rich S.A."/>
            <person name="Livny J."/>
            <person name="Vlamakis H."/>
            <person name="Clish C."/>
            <person name="Bullock K."/>
            <person name="Deik A."/>
            <person name="Scott J."/>
            <person name="Pierce K.A."/>
            <person name="Xavier R.J."/>
            <person name="Alm E.J."/>
        </authorList>
    </citation>
    <scope>NUCLEOTIDE SEQUENCE [LARGE SCALE GENOMIC DNA]</scope>
    <source>
        <strain evidence="1 2">BIOML-A134</strain>
    </source>
</reference>
<accession>A0A5M5ELX2</accession>